<feature type="domain" description="Metalloprotease StcE beta-sandwich" evidence="1">
    <location>
        <begin position="278"/>
        <end position="349"/>
    </location>
</feature>
<reference evidence="2 3" key="1">
    <citation type="submission" date="2020-04" db="EMBL/GenBank/DDBJ databases">
        <title>Vibrio sp. SM6, a novel species isolated from seawater.</title>
        <authorList>
            <person name="Wang X."/>
        </authorList>
    </citation>
    <scope>NUCLEOTIDE SEQUENCE [LARGE SCALE GENOMIC DNA]</scope>
    <source>
        <strain evidence="2 3">SM6</strain>
    </source>
</reference>
<dbReference type="Gene3D" id="2.60.120.1230">
    <property type="match status" value="1"/>
</dbReference>
<keyword evidence="3" id="KW-1185">Reference proteome</keyword>
<evidence type="ECO:0000313" key="2">
    <source>
        <dbReference type="EMBL" id="NLS11811.1"/>
    </source>
</evidence>
<evidence type="ECO:0000259" key="1">
    <source>
        <dbReference type="Pfam" id="PF20944"/>
    </source>
</evidence>
<dbReference type="Proteomes" id="UP000535589">
    <property type="component" value="Unassembled WGS sequence"/>
</dbReference>
<name>A0A7X8TN46_9VIBR</name>
<gene>
    <name evidence="2" type="ORF">HGP28_02765</name>
</gene>
<accession>A0A7X8TN46</accession>
<dbReference type="InterPro" id="IPR048990">
    <property type="entry name" value="StcE_b-sandwich"/>
</dbReference>
<dbReference type="EMBL" id="JABAIK010000002">
    <property type="protein sequence ID" value="NLS11811.1"/>
    <property type="molecule type" value="Genomic_DNA"/>
</dbReference>
<dbReference type="Pfam" id="PF20944">
    <property type="entry name" value="StcE_b-sandwich"/>
    <property type="match status" value="1"/>
</dbReference>
<sequence length="928" mass="100587">MNYNFYFRHSIIATSLALLLGCGGGSDGNSAPSTSEPQPNAAILAIDGFNVVRPNIATTVDLQPYVRGENLRLTDIYAKNDVANCGTPVIKDLALEINTFGAAYCTYAYTITDGHSEHSANLSVLASEADSPLLTPLSEQAVIGDGVMTFDLPSLLSGEWKSTYSVNVDSVVVQGMDDNLGSVTATGNTLTFTPPEYSGWNRIVYTLTDSAAPGADLMGVIYVTVSDDTNLPPSIRAPFYEYNTDTTIIDVSTTPNELKCSSGTGGLCDFKPLLNTSNFIQMTTYNGNWVKDIALPEDPAYDGKLFQLVHKAAYNSHVYSGDDTTGRYLALSYNGLSQTFTNIAGKWYLKPSPTIEAATEVTVDLATLNGLDIIDPEGQTWQLVDVQSYTSTVTPTEPDDINNTRFNFSATNAGVHIVQYIVADHYGGYASGFIKMNVSARGGEATWVDVDGFTAPLTFDEAGALGLATKDIWDEPVNNTIAGFNDAAADNYCSSVGIIPTLTDIQLLRDGNLAGGVLTGDLADWPLQQPYLVKDGSRYKGFRLDSAIVTDYEPYAPYYATCIEARIMKAEFPTYTAVANGEPHEVAIVSMPYANTFSTETVAGTLIAGEVTLDKGTTDGGVTPLYGSTTVVGTHRFALINNSDEFSRLISPTIEYVGDVTTADFDSVSIVANYEHHDGVAQNKISLVVKDFFGNVVKNALVDVEVVEADPDRSVTVEFIPANRRTDAEGKLQLNVTNTAREIVTFKVQYNHRADGVQKEQSRDLLFGPDRFPCGISGGGFNCLPTLDSKSMPGFLYLAPPERAFMNRIYYGSTANGYHYSSTSSPSSPYYDSLPGFYSPRFTKDEAHAWCARNNSMQTLQRTNWRMATVAEYDKLYGEFGKMTNARGWFTAMTFWANDLTGTINLRTGEHGSAAPKYGSVSCVSEAE</sequence>
<dbReference type="SUPFAM" id="SSF49373">
    <property type="entry name" value="Invasin/intimin cell-adhesion fragments"/>
    <property type="match status" value="1"/>
</dbReference>
<dbReference type="InterPro" id="IPR013783">
    <property type="entry name" value="Ig-like_fold"/>
</dbReference>
<dbReference type="RefSeq" id="WP_168834911.1">
    <property type="nucleotide sequence ID" value="NZ_JABAIK010000002.1"/>
</dbReference>
<dbReference type="Gene3D" id="2.60.40.10">
    <property type="entry name" value="Immunoglobulins"/>
    <property type="match status" value="1"/>
</dbReference>
<protein>
    <recommendedName>
        <fullName evidence="1">Metalloprotease StcE beta-sandwich domain-containing protein</fullName>
    </recommendedName>
</protein>
<comment type="caution">
    <text evidence="2">The sequence shown here is derived from an EMBL/GenBank/DDBJ whole genome shotgun (WGS) entry which is preliminary data.</text>
</comment>
<proteinExistence type="predicted"/>
<dbReference type="AlphaFoldDB" id="A0A7X8TN46"/>
<evidence type="ECO:0000313" key="3">
    <source>
        <dbReference type="Proteomes" id="UP000535589"/>
    </source>
</evidence>
<organism evidence="2 3">
    <name type="scientific">Vibrio agarilyticus</name>
    <dbReference type="NCBI Taxonomy" id="2726741"/>
    <lineage>
        <taxon>Bacteria</taxon>
        <taxon>Pseudomonadati</taxon>
        <taxon>Pseudomonadota</taxon>
        <taxon>Gammaproteobacteria</taxon>
        <taxon>Vibrionales</taxon>
        <taxon>Vibrionaceae</taxon>
        <taxon>Vibrio</taxon>
    </lineage>
</organism>
<dbReference type="InterPro" id="IPR008964">
    <property type="entry name" value="Invasin/intimin_cell_adhesion"/>
</dbReference>